<reference evidence="1 2" key="1">
    <citation type="journal article" date="2021" name="Elife">
        <title>Chloroplast acquisition without the gene transfer in kleptoplastic sea slugs, Plakobranchus ocellatus.</title>
        <authorList>
            <person name="Maeda T."/>
            <person name="Takahashi S."/>
            <person name="Yoshida T."/>
            <person name="Shimamura S."/>
            <person name="Takaki Y."/>
            <person name="Nagai Y."/>
            <person name="Toyoda A."/>
            <person name="Suzuki Y."/>
            <person name="Arimoto A."/>
            <person name="Ishii H."/>
            <person name="Satoh N."/>
            <person name="Nishiyama T."/>
            <person name="Hasebe M."/>
            <person name="Maruyama T."/>
            <person name="Minagawa J."/>
            <person name="Obokata J."/>
            <person name="Shigenobu S."/>
        </authorList>
    </citation>
    <scope>NUCLEOTIDE SEQUENCE [LARGE SCALE GENOMIC DNA]</scope>
</reference>
<dbReference type="PANTHER" id="PTHR13318:SF152">
    <property type="entry name" value="F-BOX_LRR-REPEAT PROTEIN 4"/>
    <property type="match status" value="1"/>
</dbReference>
<dbReference type="AlphaFoldDB" id="A0AAV4AD34"/>
<keyword evidence="2" id="KW-1185">Reference proteome</keyword>
<proteinExistence type="predicted"/>
<organism evidence="1 2">
    <name type="scientific">Plakobranchus ocellatus</name>
    <dbReference type="NCBI Taxonomy" id="259542"/>
    <lineage>
        <taxon>Eukaryota</taxon>
        <taxon>Metazoa</taxon>
        <taxon>Spiralia</taxon>
        <taxon>Lophotrochozoa</taxon>
        <taxon>Mollusca</taxon>
        <taxon>Gastropoda</taxon>
        <taxon>Heterobranchia</taxon>
        <taxon>Euthyneura</taxon>
        <taxon>Panpulmonata</taxon>
        <taxon>Sacoglossa</taxon>
        <taxon>Placobranchoidea</taxon>
        <taxon>Plakobranchidae</taxon>
        <taxon>Plakobranchus</taxon>
    </lineage>
</organism>
<dbReference type="Proteomes" id="UP000735302">
    <property type="component" value="Unassembled WGS sequence"/>
</dbReference>
<protein>
    <submittedName>
        <fullName evidence="1">Uncharacterized protein</fullName>
    </submittedName>
</protein>
<dbReference type="GO" id="GO:0019005">
    <property type="term" value="C:SCF ubiquitin ligase complex"/>
    <property type="evidence" value="ECO:0007669"/>
    <property type="project" value="TreeGrafter"/>
</dbReference>
<name>A0AAV4AD34_9GAST</name>
<evidence type="ECO:0000313" key="1">
    <source>
        <dbReference type="EMBL" id="GFO06070.1"/>
    </source>
</evidence>
<gene>
    <name evidence="1" type="ORF">PoB_003257500</name>
</gene>
<dbReference type="PANTHER" id="PTHR13318">
    <property type="entry name" value="PARTNER OF PAIRED, ISOFORM B-RELATED"/>
    <property type="match status" value="1"/>
</dbReference>
<comment type="caution">
    <text evidence="1">The sequence shown here is derived from an EMBL/GenBank/DDBJ whole genome shotgun (WGS) entry which is preliminary data.</text>
</comment>
<dbReference type="Gene3D" id="3.80.10.10">
    <property type="entry name" value="Ribonuclease Inhibitor"/>
    <property type="match status" value="1"/>
</dbReference>
<dbReference type="InterPro" id="IPR006553">
    <property type="entry name" value="Leu-rich_rpt_Cys-con_subtyp"/>
</dbReference>
<evidence type="ECO:0000313" key="2">
    <source>
        <dbReference type="Proteomes" id="UP000735302"/>
    </source>
</evidence>
<dbReference type="SMART" id="SM00367">
    <property type="entry name" value="LRR_CC"/>
    <property type="match status" value="5"/>
</dbReference>
<accession>A0AAV4AD34</accession>
<dbReference type="FunFam" id="3.80.10.10:FF:000152">
    <property type="entry name" value="F-box/LRR-repeat protein 4 isoform X1"/>
    <property type="match status" value="1"/>
</dbReference>
<dbReference type="InterPro" id="IPR032675">
    <property type="entry name" value="LRR_dom_sf"/>
</dbReference>
<dbReference type="EMBL" id="BLXT01003760">
    <property type="protein sequence ID" value="GFO06070.1"/>
    <property type="molecule type" value="Genomic_DNA"/>
</dbReference>
<dbReference type="GO" id="GO:0031146">
    <property type="term" value="P:SCF-dependent proteasomal ubiquitin-dependent protein catabolic process"/>
    <property type="evidence" value="ECO:0007669"/>
    <property type="project" value="TreeGrafter"/>
</dbReference>
<sequence length="184" mass="20858">MYKFERVNPNLEHLNIGSCVCIRSQANQVLAELGNCCKNLKSLDIWRLKNINEEGLACLYNNCQQLEELDAGWSTSLASETGCFVHLAKKCPQLRKIFLTANRTVRDCDIKAFADHCPHLQQLDILGTRAVTLEAITYILEKSICLNFLDVSFCVGITQTYTHELRATYPHVDIKRSFQDISSS</sequence>
<dbReference type="SUPFAM" id="SSF52047">
    <property type="entry name" value="RNI-like"/>
    <property type="match status" value="1"/>
</dbReference>